<dbReference type="Gene3D" id="1.50.10.10">
    <property type="match status" value="1"/>
</dbReference>
<evidence type="ECO:0000259" key="1">
    <source>
        <dbReference type="Pfam" id="PF07944"/>
    </source>
</evidence>
<proteinExistence type="predicted"/>
<evidence type="ECO:0000313" key="5">
    <source>
        <dbReference type="Proteomes" id="UP001198151"/>
    </source>
</evidence>
<feature type="domain" description="Non-reducing end beta-L-arabinofuranosidase-like GH127 catalytic" evidence="1">
    <location>
        <begin position="10"/>
        <end position="425"/>
    </location>
</feature>
<name>A0ABS8FU83_9FIRM</name>
<evidence type="ECO:0000313" key="4">
    <source>
        <dbReference type="EMBL" id="MCC2253189.1"/>
    </source>
</evidence>
<feature type="domain" description="Non-reducing end beta-L-arabinofuranosidase-like GH127 middle" evidence="2">
    <location>
        <begin position="434"/>
        <end position="497"/>
    </location>
</feature>
<dbReference type="InterPro" id="IPR008928">
    <property type="entry name" value="6-hairpin_glycosidase_sf"/>
</dbReference>
<dbReference type="InterPro" id="IPR049049">
    <property type="entry name" value="Beta-AFase-like_GH127_C"/>
</dbReference>
<dbReference type="Pfam" id="PF20737">
    <property type="entry name" value="Glyco_hydro127C"/>
    <property type="match status" value="1"/>
</dbReference>
<accession>A0ABS8FU83</accession>
<sequence>MKAHTANIKDVTISSRFWNKYRKLVRKEILNYQWEVMNDQIEGAPKSHCIENFRIAAGEKNGKFYGAVFQDSDAAKWLEAAAYCLEEQPDEELKRRADELISLIGRAQQPDGYFNTYYILEDPLGRFTNLREGHELYTLGHMIEAAVAYSRATQEQKFLEIVCRMADLVCETFGKEEGKRTGMPGHPEIELALVKLYDATGKKRYLELAKYFVDVRGTGEKNYFLEEMKRPGQKFLFPELSDYCPEFAQAHLPVREQKTAEGHAVRAVYLYCAMADLAEKYKDRELFNACETLMENIVSKRMYVTGGIGSSGILERFTTDYDLPNEYGYSESCASIGLALFARRMLLITKDGAYGDIMERALYNTVLAGISQDGKHFFYVNPLSCWPESCMERTSKEHVKSIRQKWFGVACCPANISRTLASLGEYIYSYEKDTLYLNLFVAGSVSVMLESGETELEIRTDFPWSNKVEIEVKRAGVSGCAKLAVRIPEYAEAFHVEKTSGENDLPADIRIEKGYAYFPCEAGTVYTVLFGKEEGSFRPRFLHANPEVREDAGKVCIACGPLIYAAEEADNGKYLSSVYVDTSKPPRIHWEDILGGTLVIEADGKKIVRENWKSPELYAEHDEKLKDIKMTFIPYAYWNNRGEGEMEVWVKEYPDF</sequence>
<gene>
    <name evidence="4" type="ORF">LKD70_01815</name>
</gene>
<reference evidence="4 5" key="1">
    <citation type="submission" date="2021-10" db="EMBL/GenBank/DDBJ databases">
        <title>Anaerobic single-cell dispensing facilitates the cultivation of human gut bacteria.</title>
        <authorList>
            <person name="Afrizal A."/>
        </authorList>
    </citation>
    <scope>NUCLEOTIDE SEQUENCE [LARGE SCALE GENOMIC DNA]</scope>
    <source>
        <strain evidence="4 5">CLA-AA-H200</strain>
    </source>
</reference>
<keyword evidence="4" id="KW-0378">Hydrolase</keyword>
<dbReference type="Pfam" id="PF07944">
    <property type="entry name" value="Beta-AFase-like_GH127_cat"/>
    <property type="match status" value="1"/>
</dbReference>
<dbReference type="GO" id="GO:0016787">
    <property type="term" value="F:hydrolase activity"/>
    <property type="evidence" value="ECO:0007669"/>
    <property type="project" value="UniProtKB-KW"/>
</dbReference>
<dbReference type="Pfam" id="PF20736">
    <property type="entry name" value="Glyco_hydro127M"/>
    <property type="match status" value="1"/>
</dbReference>
<evidence type="ECO:0000259" key="2">
    <source>
        <dbReference type="Pfam" id="PF20736"/>
    </source>
</evidence>
<protein>
    <submittedName>
        <fullName evidence="4">Glycoside hydrolase family 127 protein</fullName>
    </submittedName>
</protein>
<evidence type="ECO:0000259" key="3">
    <source>
        <dbReference type="Pfam" id="PF20737"/>
    </source>
</evidence>
<comment type="caution">
    <text evidence="4">The sequence shown here is derived from an EMBL/GenBank/DDBJ whole genome shotgun (WGS) entry which is preliminary data.</text>
</comment>
<dbReference type="InterPro" id="IPR012878">
    <property type="entry name" value="Beta-AFase-like_GH127_cat"/>
</dbReference>
<dbReference type="PANTHER" id="PTHR43465">
    <property type="entry name" value="DUF1680 DOMAIN PROTEIN (AFU_ORTHOLOGUE AFUA_1G08910)"/>
    <property type="match status" value="1"/>
</dbReference>
<keyword evidence="5" id="KW-1185">Reference proteome</keyword>
<dbReference type="EMBL" id="JAJEQX010000002">
    <property type="protein sequence ID" value="MCC2253189.1"/>
    <property type="molecule type" value="Genomic_DNA"/>
</dbReference>
<dbReference type="InterPro" id="IPR049174">
    <property type="entry name" value="Beta-AFase-like"/>
</dbReference>
<dbReference type="InterPro" id="IPR012341">
    <property type="entry name" value="6hp_glycosidase-like_sf"/>
</dbReference>
<dbReference type="SUPFAM" id="SSF48208">
    <property type="entry name" value="Six-hairpin glycosidases"/>
    <property type="match status" value="1"/>
</dbReference>
<feature type="domain" description="Non-reducing end beta-L-arabinofuranosidase-like GH127 C-terminal" evidence="3">
    <location>
        <begin position="539"/>
        <end position="651"/>
    </location>
</feature>
<dbReference type="Proteomes" id="UP001198151">
    <property type="component" value="Unassembled WGS sequence"/>
</dbReference>
<dbReference type="PANTHER" id="PTHR43465:SF2">
    <property type="entry name" value="DUF1680 DOMAIN PROTEIN (AFU_ORTHOLOGUE AFUA_1G08910)"/>
    <property type="match status" value="1"/>
</dbReference>
<dbReference type="InterPro" id="IPR049046">
    <property type="entry name" value="Beta-AFase-like_GH127_middle"/>
</dbReference>
<organism evidence="4 5">
    <name type="scientific">Ruminococcus turbiniformis</name>
    <dbReference type="NCBI Taxonomy" id="2881258"/>
    <lineage>
        <taxon>Bacteria</taxon>
        <taxon>Bacillati</taxon>
        <taxon>Bacillota</taxon>
        <taxon>Clostridia</taxon>
        <taxon>Eubacteriales</taxon>
        <taxon>Oscillospiraceae</taxon>
        <taxon>Ruminococcus</taxon>
    </lineage>
</organism>